<organism evidence="2 3">
    <name type="scientific">Terrapene triunguis</name>
    <name type="common">Three-toed box turtle</name>
    <dbReference type="NCBI Taxonomy" id="2587831"/>
    <lineage>
        <taxon>Eukaryota</taxon>
        <taxon>Metazoa</taxon>
        <taxon>Chordata</taxon>
        <taxon>Craniata</taxon>
        <taxon>Vertebrata</taxon>
        <taxon>Euteleostomi</taxon>
        <taxon>Archelosauria</taxon>
        <taxon>Testudinata</taxon>
        <taxon>Testudines</taxon>
        <taxon>Cryptodira</taxon>
        <taxon>Durocryptodira</taxon>
        <taxon>Testudinoidea</taxon>
        <taxon>Emydidae</taxon>
        <taxon>Terrapene</taxon>
    </lineage>
</organism>
<keyword evidence="3" id="KW-1185">Reference proteome</keyword>
<name>A0A674K880_9SAUR</name>
<reference evidence="2" key="1">
    <citation type="submission" date="2025-08" db="UniProtKB">
        <authorList>
            <consortium name="Ensembl"/>
        </authorList>
    </citation>
    <scope>IDENTIFICATION</scope>
</reference>
<evidence type="ECO:0000256" key="1">
    <source>
        <dbReference type="SAM" id="MobiDB-lite"/>
    </source>
</evidence>
<dbReference type="AlphaFoldDB" id="A0A674K880"/>
<protein>
    <submittedName>
        <fullName evidence="2">Uncharacterized protein</fullName>
    </submittedName>
</protein>
<dbReference type="GeneTree" id="ENSGT00950000185313"/>
<reference evidence="2" key="2">
    <citation type="submission" date="2025-09" db="UniProtKB">
        <authorList>
            <consortium name="Ensembl"/>
        </authorList>
    </citation>
    <scope>IDENTIFICATION</scope>
</reference>
<evidence type="ECO:0000313" key="2">
    <source>
        <dbReference type="Ensembl" id="ENSTMTP00000029153.1"/>
    </source>
</evidence>
<evidence type="ECO:0000313" key="3">
    <source>
        <dbReference type="Proteomes" id="UP000472274"/>
    </source>
</evidence>
<accession>A0A674K880</accession>
<dbReference type="Ensembl" id="ENSTMTT00000030219.1">
    <property type="protein sequence ID" value="ENSTMTP00000029153.1"/>
    <property type="gene ID" value="ENSTMTG00000021121.1"/>
</dbReference>
<dbReference type="Proteomes" id="UP000472274">
    <property type="component" value="Unplaced"/>
</dbReference>
<dbReference type="InParanoid" id="A0A674K880"/>
<feature type="region of interest" description="Disordered" evidence="1">
    <location>
        <begin position="150"/>
        <end position="176"/>
    </location>
</feature>
<proteinExistence type="predicted"/>
<sequence length="176" mass="19406">DFWLQPQAPTSLMLALVTPLKQGHDPLWGPDSQFENHCSMLMGGSFPVGVLNPLPQEVAAMSVGEKNKNHMQFGFRSLMSKGNLVQAKVTSTLAPSYSTSSWASRTRHEKKTVALSRKIATKKLAKAAKIPRKATMAMSRNNHQNVVTAVGTKKAEKSPQKEPTSNHPKPGLRRWH</sequence>